<dbReference type="EMBL" id="JAWDGP010001757">
    <property type="protein sequence ID" value="KAK3788507.1"/>
    <property type="molecule type" value="Genomic_DNA"/>
</dbReference>
<feature type="compositionally biased region" description="Acidic residues" evidence="13">
    <location>
        <begin position="192"/>
        <end position="212"/>
    </location>
</feature>
<evidence type="ECO:0000256" key="10">
    <source>
        <dbReference type="ARBA" id="ARBA00023136"/>
    </source>
</evidence>
<feature type="compositionally biased region" description="Basic and acidic residues" evidence="13">
    <location>
        <begin position="180"/>
        <end position="191"/>
    </location>
</feature>
<dbReference type="EC" id="2.4.1.-" evidence="12"/>
<evidence type="ECO:0000256" key="1">
    <source>
        <dbReference type="ARBA" id="ARBA00004323"/>
    </source>
</evidence>
<dbReference type="GO" id="GO:0032580">
    <property type="term" value="C:Golgi cisterna membrane"/>
    <property type="evidence" value="ECO:0007669"/>
    <property type="project" value="UniProtKB-SubCell"/>
</dbReference>
<evidence type="ECO:0000256" key="7">
    <source>
        <dbReference type="ARBA" id="ARBA00022968"/>
    </source>
</evidence>
<keyword evidence="6 12" id="KW-0812">Transmembrane</keyword>
<evidence type="ECO:0000256" key="2">
    <source>
        <dbReference type="ARBA" id="ARBA00004922"/>
    </source>
</evidence>
<dbReference type="InterPro" id="IPR001503">
    <property type="entry name" value="Glyco_trans_10"/>
</dbReference>
<dbReference type="GO" id="GO:0000139">
    <property type="term" value="C:Golgi membrane"/>
    <property type="evidence" value="ECO:0007669"/>
    <property type="project" value="UniProtKB-SubCell"/>
</dbReference>
<dbReference type="Proteomes" id="UP001283361">
    <property type="component" value="Unassembled WGS sequence"/>
</dbReference>
<proteinExistence type="inferred from homology"/>
<evidence type="ECO:0000256" key="12">
    <source>
        <dbReference type="RuleBase" id="RU003832"/>
    </source>
</evidence>
<dbReference type="FunFam" id="3.40.50.11660:FF:000002">
    <property type="entry name" value="Alpha-(1,3)-fucosyltransferase"/>
    <property type="match status" value="1"/>
</dbReference>
<evidence type="ECO:0000259" key="14">
    <source>
        <dbReference type="Pfam" id="PF00852"/>
    </source>
</evidence>
<dbReference type="PANTHER" id="PTHR48438:SF1">
    <property type="entry name" value="ALPHA-(1,3)-FUCOSYLTRANSFERASE C-RELATED"/>
    <property type="match status" value="1"/>
</dbReference>
<evidence type="ECO:0000256" key="8">
    <source>
        <dbReference type="ARBA" id="ARBA00022989"/>
    </source>
</evidence>
<feature type="region of interest" description="Disordered" evidence="13">
    <location>
        <begin position="88"/>
        <end position="144"/>
    </location>
</feature>
<evidence type="ECO:0000313" key="16">
    <source>
        <dbReference type="Proteomes" id="UP001283361"/>
    </source>
</evidence>
<comment type="subcellular location">
    <subcellularLocation>
        <location evidence="1">Golgi apparatus membrane</location>
        <topology evidence="1">Single-pass type II membrane protein</topology>
    </subcellularLocation>
    <subcellularLocation>
        <location evidence="12">Golgi apparatus</location>
        <location evidence="12">Golgi stack membrane</location>
        <topology evidence="12">Single-pass type II membrane protein</topology>
    </subcellularLocation>
</comment>
<evidence type="ECO:0000256" key="5">
    <source>
        <dbReference type="ARBA" id="ARBA00022679"/>
    </source>
</evidence>
<keyword evidence="4 12" id="KW-0328">Glycosyltransferase</keyword>
<gene>
    <name evidence="15" type="ORF">RRG08_053134</name>
</gene>
<evidence type="ECO:0000256" key="6">
    <source>
        <dbReference type="ARBA" id="ARBA00022692"/>
    </source>
</evidence>
<dbReference type="InterPro" id="IPR055270">
    <property type="entry name" value="Glyco_tran_10_C"/>
</dbReference>
<keyword evidence="7" id="KW-0735">Signal-anchor</keyword>
<name>A0AAE1DZJ2_9GAST</name>
<dbReference type="AlphaFoldDB" id="A0AAE1DZJ2"/>
<keyword evidence="11" id="KW-0325">Glycoprotein</keyword>
<dbReference type="SUPFAM" id="SSF53756">
    <property type="entry name" value="UDP-Glycosyltransferase/glycogen phosphorylase"/>
    <property type="match status" value="1"/>
</dbReference>
<reference evidence="15" key="1">
    <citation type="journal article" date="2023" name="G3 (Bethesda)">
        <title>A reference genome for the long-term kleptoplast-retaining sea slug Elysia crispata morphotype clarki.</title>
        <authorList>
            <person name="Eastman K.E."/>
            <person name="Pendleton A.L."/>
            <person name="Shaikh M.A."/>
            <person name="Suttiyut T."/>
            <person name="Ogas R."/>
            <person name="Tomko P."/>
            <person name="Gavelis G."/>
            <person name="Widhalm J.R."/>
            <person name="Wisecaver J.H."/>
        </authorList>
    </citation>
    <scope>NUCLEOTIDE SEQUENCE</scope>
    <source>
        <strain evidence="15">ECLA1</strain>
    </source>
</reference>
<evidence type="ECO:0000256" key="4">
    <source>
        <dbReference type="ARBA" id="ARBA00022676"/>
    </source>
</evidence>
<protein>
    <recommendedName>
        <fullName evidence="12">Fucosyltransferase</fullName>
        <ecNumber evidence="12">2.4.1.-</ecNumber>
    </recommendedName>
</protein>
<evidence type="ECO:0000256" key="13">
    <source>
        <dbReference type="SAM" id="MobiDB-lite"/>
    </source>
</evidence>
<accession>A0AAE1DZJ2</accession>
<comment type="similarity">
    <text evidence="3 12">Belongs to the glycosyltransferase 10 family.</text>
</comment>
<dbReference type="Pfam" id="PF00852">
    <property type="entry name" value="Glyco_transf_10"/>
    <property type="match status" value="1"/>
</dbReference>
<comment type="caution">
    <text evidence="15">The sequence shown here is derived from an EMBL/GenBank/DDBJ whole genome shotgun (WGS) entry which is preliminary data.</text>
</comment>
<keyword evidence="10" id="KW-0472">Membrane</keyword>
<evidence type="ECO:0000313" key="15">
    <source>
        <dbReference type="EMBL" id="KAK3788507.1"/>
    </source>
</evidence>
<feature type="region of interest" description="Disordered" evidence="13">
    <location>
        <begin position="162"/>
        <end position="212"/>
    </location>
</feature>
<comment type="pathway">
    <text evidence="2">Protein modification; protein glycosylation.</text>
</comment>
<sequence>MPHEMRKTVLFVSCVCIFLIVLEEWITTGSVSKHVSSTFSPDSPYLDNLGLATDGLVEGMTQAQVERQKMLQSAVGRKVVGEVEETKKPFENRSVGDENKDSSDRREKEKEIAEEMENERRQVEREREIQRNKEMMLKQKEKDGKEAEIQLLVKKKKDGAEKVLEDRDEDEDVDTDVEEEKSSQNVDKDGGGQDEEEDEEEEEEVPDERDEMEIERLEKSPYIFSEEKEQKIQSVTPVMRGMKTISEWQRLTPYTHSFQICRYNMCRWEKDNRMADAVLFRAGAIRTWVIKPFPRKPGSRWIMYTNDPAVKDYGLGREDVGANINATTTYQLHSDYPRTFGHLRRVKPPAKNYEKIFDGKEKQVAWFVSHCSTWSKREIFVERMRKIIPVDIFGACGNLTCGVSHYRGNDTNVCLPMLSEHYKFYLAFENSYCKDYVSEKFFKLFKGVDVIPVVQGGFDYHRYMPSNVFIDSSDFESPEDLARYLLELSSDKYRYVKILKRKASWTYKAAEPMHCVVCEKLHTDTKTRIKTDMVAEFNGKPSECYRPPWLKGSNKEKQVEE</sequence>
<dbReference type="InterPro" id="IPR038577">
    <property type="entry name" value="GT10-like_C_sf"/>
</dbReference>
<evidence type="ECO:0000256" key="11">
    <source>
        <dbReference type="ARBA" id="ARBA00023180"/>
    </source>
</evidence>
<keyword evidence="16" id="KW-1185">Reference proteome</keyword>
<dbReference type="PANTHER" id="PTHR48438">
    <property type="entry name" value="ALPHA-(1,3)-FUCOSYLTRANSFERASE C-RELATED"/>
    <property type="match status" value="1"/>
</dbReference>
<evidence type="ECO:0000256" key="3">
    <source>
        <dbReference type="ARBA" id="ARBA00008919"/>
    </source>
</evidence>
<evidence type="ECO:0000256" key="9">
    <source>
        <dbReference type="ARBA" id="ARBA00023034"/>
    </source>
</evidence>
<dbReference type="GO" id="GO:0008417">
    <property type="term" value="F:fucosyltransferase activity"/>
    <property type="evidence" value="ECO:0007669"/>
    <property type="project" value="InterPro"/>
</dbReference>
<feature type="compositionally biased region" description="Acidic residues" evidence="13">
    <location>
        <begin position="166"/>
        <end position="179"/>
    </location>
</feature>
<keyword evidence="9 12" id="KW-0333">Golgi apparatus</keyword>
<feature type="domain" description="Fucosyltransferase C-terminal" evidence="14">
    <location>
        <begin position="359"/>
        <end position="531"/>
    </location>
</feature>
<keyword evidence="8" id="KW-1133">Transmembrane helix</keyword>
<organism evidence="15 16">
    <name type="scientific">Elysia crispata</name>
    <name type="common">lettuce slug</name>
    <dbReference type="NCBI Taxonomy" id="231223"/>
    <lineage>
        <taxon>Eukaryota</taxon>
        <taxon>Metazoa</taxon>
        <taxon>Spiralia</taxon>
        <taxon>Lophotrochozoa</taxon>
        <taxon>Mollusca</taxon>
        <taxon>Gastropoda</taxon>
        <taxon>Heterobranchia</taxon>
        <taxon>Euthyneura</taxon>
        <taxon>Panpulmonata</taxon>
        <taxon>Sacoglossa</taxon>
        <taxon>Placobranchoidea</taxon>
        <taxon>Plakobranchidae</taxon>
        <taxon>Elysia</taxon>
    </lineage>
</organism>
<keyword evidence="5 12" id="KW-0808">Transferase</keyword>
<dbReference type="Gene3D" id="3.40.50.11660">
    <property type="entry name" value="Glycosyl transferase family 10, C-terminal domain"/>
    <property type="match status" value="1"/>
</dbReference>